<evidence type="ECO:0000256" key="16">
    <source>
        <dbReference type="ARBA" id="ARBA00023141"/>
    </source>
</evidence>
<dbReference type="EMBL" id="CP048877">
    <property type="protein sequence ID" value="QIJ71553.1"/>
    <property type="molecule type" value="Genomic_DNA"/>
</dbReference>
<dbReference type="Pfam" id="PF01761">
    <property type="entry name" value="DHQ_synthase"/>
    <property type="match status" value="1"/>
</dbReference>
<organism evidence="22 23">
    <name type="scientific">Thermosulfuriphilus ammonigenes</name>
    <dbReference type="NCBI Taxonomy" id="1936021"/>
    <lineage>
        <taxon>Bacteria</taxon>
        <taxon>Pseudomonadati</taxon>
        <taxon>Thermodesulfobacteriota</taxon>
        <taxon>Thermodesulfobacteria</taxon>
        <taxon>Thermodesulfobacteriales</taxon>
        <taxon>Thermodesulfobacteriaceae</taxon>
        <taxon>Thermosulfuriphilus</taxon>
    </lineage>
</organism>
<keyword evidence="23" id="KW-1185">Reference proteome</keyword>
<dbReference type="GO" id="GO:0005737">
    <property type="term" value="C:cytoplasm"/>
    <property type="evidence" value="ECO:0007669"/>
    <property type="project" value="UniProtKB-SubCell"/>
</dbReference>
<feature type="binding site" evidence="19">
    <location>
        <position position="151"/>
    </location>
    <ligand>
        <name>NAD(+)</name>
        <dbReference type="ChEBI" id="CHEBI:57540"/>
    </ligand>
</feature>
<dbReference type="KEGG" id="tav:G4V39_04330"/>
<dbReference type="PIRSF" id="PIRSF001455">
    <property type="entry name" value="DHQ_synth"/>
    <property type="match status" value="1"/>
</dbReference>
<evidence type="ECO:0000256" key="19">
    <source>
        <dbReference type="HAMAP-Rule" id="MF_00110"/>
    </source>
</evidence>
<evidence type="ECO:0000256" key="17">
    <source>
        <dbReference type="ARBA" id="ARBA00023239"/>
    </source>
</evidence>
<dbReference type="NCBIfam" id="TIGR01357">
    <property type="entry name" value="aroB"/>
    <property type="match status" value="1"/>
</dbReference>
<evidence type="ECO:0000256" key="10">
    <source>
        <dbReference type="ARBA" id="ARBA00022490"/>
    </source>
</evidence>
<keyword evidence="16 19" id="KW-0057">Aromatic amino acid biosynthesis</keyword>
<dbReference type="PANTHER" id="PTHR43622">
    <property type="entry name" value="3-DEHYDROQUINATE SYNTHASE"/>
    <property type="match status" value="1"/>
</dbReference>
<protein>
    <recommendedName>
        <fullName evidence="9 19">3-dehydroquinate synthase</fullName>
        <shortName evidence="19">DHQS</shortName>
        <ecNumber evidence="8 19">4.2.3.4</ecNumber>
    </recommendedName>
</protein>
<dbReference type="InterPro" id="IPR016037">
    <property type="entry name" value="DHQ_synth_AroB"/>
</dbReference>
<evidence type="ECO:0000256" key="6">
    <source>
        <dbReference type="ARBA" id="ARBA00004661"/>
    </source>
</evidence>
<comment type="similarity">
    <text evidence="7 19">Belongs to the sugar phosphate cyclases superfamily. Dehydroquinate synthase family.</text>
</comment>
<evidence type="ECO:0000256" key="7">
    <source>
        <dbReference type="ARBA" id="ARBA00005412"/>
    </source>
</evidence>
<feature type="binding site" evidence="19">
    <location>
        <begin position="105"/>
        <end position="109"/>
    </location>
    <ligand>
        <name>NAD(+)</name>
        <dbReference type="ChEBI" id="CHEBI:57540"/>
    </ligand>
</feature>
<feature type="domain" description="3-dehydroquinate synthase N-terminal" evidence="20">
    <location>
        <begin position="68"/>
        <end position="179"/>
    </location>
</feature>
<dbReference type="RefSeq" id="WP_166031772.1">
    <property type="nucleotide sequence ID" value="NZ_CP048877.1"/>
</dbReference>
<evidence type="ECO:0000256" key="1">
    <source>
        <dbReference type="ARBA" id="ARBA00001393"/>
    </source>
</evidence>
<comment type="function">
    <text evidence="4 19">Catalyzes the conversion of 3-deoxy-D-arabino-heptulosonate 7-phosphate (DAHP) to dehydroquinate (DHQ).</text>
</comment>
<evidence type="ECO:0000256" key="18">
    <source>
        <dbReference type="ARBA" id="ARBA00023285"/>
    </source>
</evidence>
<evidence type="ECO:0000256" key="2">
    <source>
        <dbReference type="ARBA" id="ARBA00001911"/>
    </source>
</evidence>
<comment type="cofactor">
    <cofactor evidence="19">
        <name>Co(2+)</name>
        <dbReference type="ChEBI" id="CHEBI:48828"/>
    </cofactor>
    <cofactor evidence="19">
        <name>Zn(2+)</name>
        <dbReference type="ChEBI" id="CHEBI:29105"/>
    </cofactor>
    <text evidence="19">Binds 1 divalent metal cation per subunit. Can use either Co(2+) or Zn(2+).</text>
</comment>
<dbReference type="PANTHER" id="PTHR43622:SF7">
    <property type="entry name" value="3-DEHYDROQUINATE SYNTHASE, CHLOROPLASTIC"/>
    <property type="match status" value="1"/>
</dbReference>
<feature type="binding site" evidence="19">
    <location>
        <position position="142"/>
    </location>
    <ligand>
        <name>NAD(+)</name>
        <dbReference type="ChEBI" id="CHEBI:57540"/>
    </ligand>
</feature>
<dbReference type="GO" id="GO:0003856">
    <property type="term" value="F:3-dehydroquinate synthase activity"/>
    <property type="evidence" value="ECO:0007669"/>
    <property type="project" value="UniProtKB-UniRule"/>
</dbReference>
<proteinExistence type="inferred from homology"/>
<feature type="binding site" evidence="19">
    <location>
        <position position="184"/>
    </location>
    <ligand>
        <name>Zn(2+)</name>
        <dbReference type="ChEBI" id="CHEBI:29105"/>
    </ligand>
</feature>
<dbReference type="CDD" id="cd08195">
    <property type="entry name" value="DHQS"/>
    <property type="match status" value="1"/>
</dbReference>
<dbReference type="HAMAP" id="MF_00110">
    <property type="entry name" value="DHQ_synthase"/>
    <property type="match status" value="1"/>
</dbReference>
<dbReference type="Pfam" id="PF24621">
    <property type="entry name" value="DHQS_C"/>
    <property type="match status" value="1"/>
</dbReference>
<feature type="binding site" evidence="19">
    <location>
        <position position="263"/>
    </location>
    <ligand>
        <name>Zn(2+)</name>
        <dbReference type="ChEBI" id="CHEBI:29105"/>
    </ligand>
</feature>
<feature type="domain" description="3-dehydroquinate synthase C-terminal" evidence="21">
    <location>
        <begin position="181"/>
        <end position="324"/>
    </location>
</feature>
<dbReference type="GO" id="GO:0046872">
    <property type="term" value="F:metal ion binding"/>
    <property type="evidence" value="ECO:0007669"/>
    <property type="project" value="UniProtKB-KW"/>
</dbReference>
<reference evidence="22 23" key="1">
    <citation type="submission" date="2020-02" db="EMBL/GenBank/DDBJ databases">
        <title>Genome analysis of Thermosulfuriphilus ammonigenes ST65T, an anaerobic thermophilic chemolithoautotrophic bacterium isolated from a deep-sea hydrothermal vent.</title>
        <authorList>
            <person name="Slobodkina G."/>
            <person name="Allioux M."/>
            <person name="Merkel A."/>
            <person name="Alain K."/>
            <person name="Jebbar M."/>
            <person name="Slobodkin A."/>
        </authorList>
    </citation>
    <scope>NUCLEOTIDE SEQUENCE [LARGE SCALE GENOMIC DNA]</scope>
    <source>
        <strain evidence="22 23">ST65</strain>
    </source>
</reference>
<dbReference type="GO" id="GO:0009073">
    <property type="term" value="P:aromatic amino acid family biosynthetic process"/>
    <property type="evidence" value="ECO:0007669"/>
    <property type="project" value="UniProtKB-KW"/>
</dbReference>
<gene>
    <name evidence="19 22" type="primary">aroB</name>
    <name evidence="22" type="ORF">G4V39_04330</name>
</gene>
<comment type="subcellular location">
    <subcellularLocation>
        <location evidence="5 19">Cytoplasm</location>
    </subcellularLocation>
</comment>
<comment type="cofactor">
    <cofactor evidence="2 19">
        <name>NAD(+)</name>
        <dbReference type="ChEBI" id="CHEBI:57540"/>
    </cofactor>
</comment>
<dbReference type="FunFam" id="3.40.50.1970:FF:000007">
    <property type="entry name" value="Pentafunctional AROM polypeptide"/>
    <property type="match status" value="1"/>
</dbReference>
<sequence length="361" mass="39937">MKIIKVRTKPAYEIEIRGGLLTDLAQDLKDRGYGDRYFLITDSNVRQLMAEDLLEMLREAGLPVEILSFPAGEASKNMATVVELARKMVQAGADRRSAIVAFGGGVTGDIAGFLASIYMRGIAYIQIPTTLLAQVDSSVGGKTGVDLPEGKNLLGTFYQPRRVYIDYAVLGLLPLREIRQGLAEVVKYGMIKSQRLFKYLERHSGEIMQLEPEPLEHIIAESCRIKAWVVSKDEKEAGLRRILNFGHTLGHAFEAASAWRLPHGEAVAVGMVAAAKISEKRGLISPEITHRLENLLTSLGLPVRLALELPVSEVLTYLRSDKKARSQWPVFVLVRDIGETVFDPEVPEAMVKEVAEELGCR</sequence>
<comment type="catalytic activity">
    <reaction evidence="1 19">
        <text>7-phospho-2-dehydro-3-deoxy-D-arabino-heptonate = 3-dehydroquinate + phosphate</text>
        <dbReference type="Rhea" id="RHEA:21968"/>
        <dbReference type="ChEBI" id="CHEBI:32364"/>
        <dbReference type="ChEBI" id="CHEBI:43474"/>
        <dbReference type="ChEBI" id="CHEBI:58394"/>
        <dbReference type="EC" id="4.2.3.4"/>
    </reaction>
</comment>
<keyword evidence="11 19" id="KW-0028">Amino-acid biosynthesis</keyword>
<evidence type="ECO:0000256" key="15">
    <source>
        <dbReference type="ARBA" id="ARBA00023027"/>
    </source>
</evidence>
<dbReference type="GO" id="GO:0008652">
    <property type="term" value="P:amino acid biosynthetic process"/>
    <property type="evidence" value="ECO:0007669"/>
    <property type="project" value="UniProtKB-KW"/>
</dbReference>
<keyword evidence="15 19" id="KW-0520">NAD</keyword>
<evidence type="ECO:0000256" key="8">
    <source>
        <dbReference type="ARBA" id="ARBA00013031"/>
    </source>
</evidence>
<evidence type="ECO:0000256" key="4">
    <source>
        <dbReference type="ARBA" id="ARBA00003485"/>
    </source>
</evidence>
<name>A0A6G7PVV6_9BACT</name>
<dbReference type="InterPro" id="IPR056179">
    <property type="entry name" value="DHQS_C"/>
</dbReference>
<dbReference type="Proteomes" id="UP000502179">
    <property type="component" value="Chromosome"/>
</dbReference>
<dbReference type="SUPFAM" id="SSF56796">
    <property type="entry name" value="Dehydroquinate synthase-like"/>
    <property type="match status" value="1"/>
</dbReference>
<evidence type="ECO:0000256" key="3">
    <source>
        <dbReference type="ARBA" id="ARBA00001947"/>
    </source>
</evidence>
<accession>A0A6G7PVV6</accession>
<keyword evidence="13 19" id="KW-0547">Nucleotide-binding</keyword>
<dbReference type="InterPro" id="IPR050071">
    <property type="entry name" value="Dehydroquinate_synthase"/>
</dbReference>
<evidence type="ECO:0000313" key="23">
    <source>
        <dbReference type="Proteomes" id="UP000502179"/>
    </source>
</evidence>
<comment type="caution">
    <text evidence="19">Lacks conserved residue(s) required for the propagation of feature annotation.</text>
</comment>
<dbReference type="InterPro" id="IPR030960">
    <property type="entry name" value="DHQS/DOIS_N"/>
</dbReference>
<evidence type="ECO:0000256" key="11">
    <source>
        <dbReference type="ARBA" id="ARBA00022605"/>
    </source>
</evidence>
<comment type="pathway">
    <text evidence="6 19">Metabolic intermediate biosynthesis; chorismate biosynthesis; chorismate from D-erythrose 4-phosphate and phosphoenolpyruvate: step 2/7.</text>
</comment>
<keyword evidence="17 19" id="KW-0456">Lyase</keyword>
<dbReference type="AlphaFoldDB" id="A0A6G7PVV6"/>
<dbReference type="GO" id="GO:0000166">
    <property type="term" value="F:nucleotide binding"/>
    <property type="evidence" value="ECO:0007669"/>
    <property type="project" value="UniProtKB-KW"/>
</dbReference>
<evidence type="ECO:0000256" key="9">
    <source>
        <dbReference type="ARBA" id="ARBA00017684"/>
    </source>
</evidence>
<dbReference type="Gene3D" id="1.20.1090.10">
    <property type="entry name" value="Dehydroquinate synthase-like - alpha domain"/>
    <property type="match status" value="1"/>
</dbReference>
<evidence type="ECO:0000256" key="5">
    <source>
        <dbReference type="ARBA" id="ARBA00004496"/>
    </source>
</evidence>
<keyword evidence="12 19" id="KW-0479">Metal-binding</keyword>
<keyword evidence="14 19" id="KW-0862">Zinc</keyword>
<dbReference type="Gene3D" id="3.40.50.1970">
    <property type="match status" value="1"/>
</dbReference>
<feature type="binding site" evidence="19">
    <location>
        <position position="247"/>
    </location>
    <ligand>
        <name>Zn(2+)</name>
        <dbReference type="ChEBI" id="CHEBI:29105"/>
    </ligand>
</feature>
<evidence type="ECO:0000256" key="12">
    <source>
        <dbReference type="ARBA" id="ARBA00022723"/>
    </source>
</evidence>
<dbReference type="UniPathway" id="UPA00053">
    <property type="reaction ID" value="UER00085"/>
</dbReference>
<evidence type="ECO:0000259" key="21">
    <source>
        <dbReference type="Pfam" id="PF24621"/>
    </source>
</evidence>
<evidence type="ECO:0000256" key="13">
    <source>
        <dbReference type="ARBA" id="ARBA00022741"/>
    </source>
</evidence>
<dbReference type="InterPro" id="IPR030963">
    <property type="entry name" value="DHQ_synth_fam"/>
</dbReference>
<evidence type="ECO:0000313" key="22">
    <source>
        <dbReference type="EMBL" id="QIJ71553.1"/>
    </source>
</evidence>
<keyword evidence="18 19" id="KW-0170">Cobalt</keyword>
<evidence type="ECO:0000256" key="14">
    <source>
        <dbReference type="ARBA" id="ARBA00022833"/>
    </source>
</evidence>
<feature type="binding site" evidence="19">
    <location>
        <begin position="129"/>
        <end position="130"/>
    </location>
    <ligand>
        <name>NAD(+)</name>
        <dbReference type="ChEBI" id="CHEBI:57540"/>
    </ligand>
</feature>
<dbReference type="EC" id="4.2.3.4" evidence="8 19"/>
<keyword evidence="10 19" id="KW-0963">Cytoplasm</keyword>
<evidence type="ECO:0000259" key="20">
    <source>
        <dbReference type="Pfam" id="PF01761"/>
    </source>
</evidence>
<dbReference type="GO" id="GO:0009423">
    <property type="term" value="P:chorismate biosynthetic process"/>
    <property type="evidence" value="ECO:0007669"/>
    <property type="project" value="UniProtKB-UniRule"/>
</dbReference>
<comment type="cofactor">
    <cofactor evidence="3">
        <name>Zn(2+)</name>
        <dbReference type="ChEBI" id="CHEBI:29105"/>
    </cofactor>
</comment>